<evidence type="ECO:0000313" key="2">
    <source>
        <dbReference type="Proteomes" id="UP001196413"/>
    </source>
</evidence>
<accession>A0AAD5RDR4</accession>
<sequence>MTSVKETAFFTRSTDRNFTAVAHDTLQESLNLFSSDGGSTQTNHTVQWAFRS</sequence>
<name>A0AAD5RDR4_PARTN</name>
<protein>
    <submittedName>
        <fullName evidence="1">Uncharacterized protein</fullName>
    </submittedName>
</protein>
<proteinExistence type="predicted"/>
<dbReference type="AlphaFoldDB" id="A0AAD5RDR4"/>
<organism evidence="1 2">
    <name type="scientific">Parelaphostrongylus tenuis</name>
    <name type="common">Meningeal worm</name>
    <dbReference type="NCBI Taxonomy" id="148309"/>
    <lineage>
        <taxon>Eukaryota</taxon>
        <taxon>Metazoa</taxon>
        <taxon>Ecdysozoa</taxon>
        <taxon>Nematoda</taxon>
        <taxon>Chromadorea</taxon>
        <taxon>Rhabditida</taxon>
        <taxon>Rhabditina</taxon>
        <taxon>Rhabditomorpha</taxon>
        <taxon>Strongyloidea</taxon>
        <taxon>Metastrongylidae</taxon>
        <taxon>Parelaphostrongylus</taxon>
    </lineage>
</organism>
<dbReference type="Proteomes" id="UP001196413">
    <property type="component" value="Unassembled WGS sequence"/>
</dbReference>
<comment type="caution">
    <text evidence="1">The sequence shown here is derived from an EMBL/GenBank/DDBJ whole genome shotgun (WGS) entry which is preliminary data.</text>
</comment>
<dbReference type="EMBL" id="JAHQIW010007448">
    <property type="protein sequence ID" value="KAJ1374322.1"/>
    <property type="molecule type" value="Genomic_DNA"/>
</dbReference>
<reference evidence="1" key="1">
    <citation type="submission" date="2021-06" db="EMBL/GenBank/DDBJ databases">
        <title>Parelaphostrongylus tenuis whole genome reference sequence.</title>
        <authorList>
            <person name="Garwood T.J."/>
            <person name="Larsen P.A."/>
            <person name="Fountain-Jones N.M."/>
            <person name="Garbe J.R."/>
            <person name="Macchietto M.G."/>
            <person name="Kania S.A."/>
            <person name="Gerhold R.W."/>
            <person name="Richards J.E."/>
            <person name="Wolf T.M."/>
        </authorList>
    </citation>
    <scope>NUCLEOTIDE SEQUENCE</scope>
    <source>
        <strain evidence="1">MNPRO001-30</strain>
        <tissue evidence="1">Meninges</tissue>
    </source>
</reference>
<keyword evidence="2" id="KW-1185">Reference proteome</keyword>
<gene>
    <name evidence="1" type="ORF">KIN20_036989</name>
</gene>
<evidence type="ECO:0000313" key="1">
    <source>
        <dbReference type="EMBL" id="KAJ1374322.1"/>
    </source>
</evidence>